<comment type="caution">
    <text evidence="1">The sequence shown here is derived from an EMBL/GenBank/DDBJ whole genome shotgun (WGS) entry which is preliminary data.</text>
</comment>
<reference evidence="1 2" key="1">
    <citation type="submission" date="2020-04" db="EMBL/GenBank/DDBJ databases">
        <title>Chromosome-level genome assembly of a cyprinid fish Onychostoma macrolepis by integration of Nanopore Sequencing, Bionano and Hi-C technology.</title>
        <authorList>
            <person name="Wang D."/>
        </authorList>
    </citation>
    <scope>NUCLEOTIDE SEQUENCE [LARGE SCALE GENOMIC DNA]</scope>
    <source>
        <strain evidence="1">SWU-2019</strain>
        <tissue evidence="1">Muscle</tissue>
    </source>
</reference>
<name>A0A7J6D4G6_9TELE</name>
<dbReference type="AlphaFoldDB" id="A0A7J6D4G6"/>
<dbReference type="Proteomes" id="UP000579812">
    <property type="component" value="Unassembled WGS sequence"/>
</dbReference>
<organism evidence="1 2">
    <name type="scientific">Onychostoma macrolepis</name>
    <dbReference type="NCBI Taxonomy" id="369639"/>
    <lineage>
        <taxon>Eukaryota</taxon>
        <taxon>Metazoa</taxon>
        <taxon>Chordata</taxon>
        <taxon>Craniata</taxon>
        <taxon>Vertebrata</taxon>
        <taxon>Euteleostomi</taxon>
        <taxon>Actinopterygii</taxon>
        <taxon>Neopterygii</taxon>
        <taxon>Teleostei</taxon>
        <taxon>Ostariophysi</taxon>
        <taxon>Cypriniformes</taxon>
        <taxon>Cyprinidae</taxon>
        <taxon>Acrossocheilinae</taxon>
        <taxon>Onychostoma</taxon>
    </lineage>
</organism>
<accession>A0A7J6D4G6</accession>
<keyword evidence="2" id="KW-1185">Reference proteome</keyword>
<evidence type="ECO:0000313" key="1">
    <source>
        <dbReference type="EMBL" id="KAF4114107.1"/>
    </source>
</evidence>
<proteinExistence type="predicted"/>
<evidence type="ECO:0000313" key="2">
    <source>
        <dbReference type="Proteomes" id="UP000579812"/>
    </source>
</evidence>
<gene>
    <name evidence="1" type="ORF">G5714_004330</name>
</gene>
<dbReference type="EMBL" id="JAAMOB010000004">
    <property type="protein sequence ID" value="KAF4114107.1"/>
    <property type="molecule type" value="Genomic_DNA"/>
</dbReference>
<sequence length="55" mass="5873">MLVTLTDHQGAITLTVSKEIAERIKNDSTHCPATSICPPPVTAIIQYPLSSAPLK</sequence>
<protein>
    <submittedName>
        <fullName evidence="1">Uncharacterized protein</fullName>
    </submittedName>
</protein>